<dbReference type="EMBL" id="JMCC02000085">
    <property type="protein sequence ID" value="KIG13890.1"/>
    <property type="molecule type" value="Genomic_DNA"/>
</dbReference>
<feature type="compositionally biased region" description="Pro residues" evidence="9">
    <location>
        <begin position="186"/>
        <end position="198"/>
    </location>
</feature>
<dbReference type="PANTHER" id="PTHR42878:SF7">
    <property type="entry name" value="SENSOR HISTIDINE KINASE GLRK"/>
    <property type="match status" value="1"/>
</dbReference>
<dbReference type="SUPFAM" id="SSF47384">
    <property type="entry name" value="Homodimeric domain of signal transducing histidine kinase"/>
    <property type="match status" value="1"/>
</dbReference>
<dbReference type="SUPFAM" id="SSF55874">
    <property type="entry name" value="ATPase domain of HSP90 chaperone/DNA topoisomerase II/histidine kinase"/>
    <property type="match status" value="1"/>
</dbReference>
<keyword evidence="10" id="KW-0472">Membrane</keyword>
<evidence type="ECO:0000256" key="9">
    <source>
        <dbReference type="SAM" id="MobiDB-lite"/>
    </source>
</evidence>
<name>A0A0C2CW87_9BACT</name>
<dbReference type="InterPro" id="IPR005467">
    <property type="entry name" value="His_kinase_dom"/>
</dbReference>
<dbReference type="Gene3D" id="1.10.287.130">
    <property type="match status" value="1"/>
</dbReference>
<evidence type="ECO:0000256" key="7">
    <source>
        <dbReference type="ARBA" id="ARBA00022840"/>
    </source>
</evidence>
<keyword evidence="10" id="KW-1133">Transmembrane helix</keyword>
<dbReference type="GO" id="GO:0000155">
    <property type="term" value="F:phosphorelay sensor kinase activity"/>
    <property type="evidence" value="ECO:0007669"/>
    <property type="project" value="InterPro"/>
</dbReference>
<dbReference type="GO" id="GO:0005524">
    <property type="term" value="F:ATP binding"/>
    <property type="evidence" value="ECO:0007669"/>
    <property type="project" value="UniProtKB-KW"/>
</dbReference>
<dbReference type="InterPro" id="IPR036097">
    <property type="entry name" value="HisK_dim/P_sf"/>
</dbReference>
<dbReference type="SMART" id="SM00388">
    <property type="entry name" value="HisKA"/>
    <property type="match status" value="1"/>
</dbReference>
<comment type="catalytic activity">
    <reaction evidence="1">
        <text>ATP + protein L-histidine = ADP + protein N-phospho-L-histidine.</text>
        <dbReference type="EC" id="2.7.13.3"/>
    </reaction>
</comment>
<dbReference type="PANTHER" id="PTHR42878">
    <property type="entry name" value="TWO-COMPONENT HISTIDINE KINASE"/>
    <property type="match status" value="1"/>
</dbReference>
<evidence type="ECO:0000256" key="5">
    <source>
        <dbReference type="ARBA" id="ARBA00022741"/>
    </source>
</evidence>
<dbReference type="SMART" id="SM00387">
    <property type="entry name" value="HATPase_c"/>
    <property type="match status" value="1"/>
</dbReference>
<keyword evidence="10" id="KW-0812">Transmembrane</keyword>
<dbReference type="InterPro" id="IPR003594">
    <property type="entry name" value="HATPase_dom"/>
</dbReference>
<evidence type="ECO:0000256" key="6">
    <source>
        <dbReference type="ARBA" id="ARBA00022777"/>
    </source>
</evidence>
<evidence type="ECO:0000256" key="4">
    <source>
        <dbReference type="ARBA" id="ARBA00022679"/>
    </source>
</evidence>
<keyword evidence="6 12" id="KW-0418">Kinase</keyword>
<keyword evidence="8" id="KW-0902">Two-component regulatory system</keyword>
<evidence type="ECO:0000256" key="10">
    <source>
        <dbReference type="SAM" id="Phobius"/>
    </source>
</evidence>
<dbReference type="InterPro" id="IPR003661">
    <property type="entry name" value="HisK_dim/P_dom"/>
</dbReference>
<dbReference type="InterPro" id="IPR004358">
    <property type="entry name" value="Sig_transdc_His_kin-like_C"/>
</dbReference>
<dbReference type="Pfam" id="PF02518">
    <property type="entry name" value="HATPase_c"/>
    <property type="match status" value="1"/>
</dbReference>
<organism evidence="12 13">
    <name type="scientific">Enhygromyxa salina</name>
    <dbReference type="NCBI Taxonomy" id="215803"/>
    <lineage>
        <taxon>Bacteria</taxon>
        <taxon>Pseudomonadati</taxon>
        <taxon>Myxococcota</taxon>
        <taxon>Polyangia</taxon>
        <taxon>Nannocystales</taxon>
        <taxon>Nannocystaceae</taxon>
        <taxon>Enhygromyxa</taxon>
    </lineage>
</organism>
<sequence length="472" mass="50539">MAPPLFETTTPRRARPSQRVRVGFLVVGLTLAVVLISVTLSAFFGARALSGAVTRGQAAVIRSGLADIQHGWKSGPTQAELEAAVAKLEQLEQLELGIRYVAVRYPDGSGPQIGEPSHAISDAQLRGLAHDEIVEMREVVVVVVPLAPGRPDHPGPNGRPDRIGPNGPPPGHPRPPGHAGPRPGHAGPPPGHGPPIGPPGHLILEFEPIMRTQLLTRARRELGVAITGAALMLLASLVFWRLSHQAEQTEQRLAAQRQLAALGEMSAVLAHELRNPLASLKGHAQLLVEQLEASSGHARAKLKADRVVTEARRLEDLTHGLLAFVRVGEIVREMTSPVAIVESAALDLDRERVQIVTSSAPRAWSLDGPRMQQVLANLIDNALQAAPDQTVEVEVTQRDRTLEFQVRDRGPGVPPAEREQIFAPFHTTRTRGTGLGLAVARRIVELHAGEITVTDNPGGGAVFTVSISQEST</sequence>
<dbReference type="Gene3D" id="3.30.565.10">
    <property type="entry name" value="Histidine kinase-like ATPase, C-terminal domain"/>
    <property type="match status" value="1"/>
</dbReference>
<evidence type="ECO:0000256" key="8">
    <source>
        <dbReference type="ARBA" id="ARBA00023012"/>
    </source>
</evidence>
<dbReference type="GO" id="GO:0000156">
    <property type="term" value="F:phosphorelay response regulator activity"/>
    <property type="evidence" value="ECO:0007669"/>
    <property type="project" value="TreeGrafter"/>
</dbReference>
<proteinExistence type="predicted"/>
<comment type="caution">
    <text evidence="12">The sequence shown here is derived from an EMBL/GenBank/DDBJ whole genome shotgun (WGS) entry which is preliminary data.</text>
</comment>
<feature type="transmembrane region" description="Helical" evidence="10">
    <location>
        <begin position="20"/>
        <end position="45"/>
    </location>
</feature>
<dbReference type="CDD" id="cd00075">
    <property type="entry name" value="HATPase"/>
    <property type="match status" value="1"/>
</dbReference>
<accession>A0A0C2CW87</accession>
<dbReference type="EC" id="2.7.13.3" evidence="2"/>
<feature type="region of interest" description="Disordered" evidence="9">
    <location>
        <begin position="147"/>
        <end position="202"/>
    </location>
</feature>
<keyword evidence="7" id="KW-0067">ATP-binding</keyword>
<evidence type="ECO:0000256" key="3">
    <source>
        <dbReference type="ARBA" id="ARBA00022553"/>
    </source>
</evidence>
<dbReference type="RefSeq" id="WP_146660983.1">
    <property type="nucleotide sequence ID" value="NZ_JMCC02000085.1"/>
</dbReference>
<evidence type="ECO:0000256" key="1">
    <source>
        <dbReference type="ARBA" id="ARBA00000085"/>
    </source>
</evidence>
<dbReference type="Proteomes" id="UP000031599">
    <property type="component" value="Unassembled WGS sequence"/>
</dbReference>
<reference evidence="12 13" key="1">
    <citation type="submission" date="2014-12" db="EMBL/GenBank/DDBJ databases">
        <title>Genome assembly of Enhygromyxa salina DSM 15201.</title>
        <authorList>
            <person name="Sharma G."/>
            <person name="Subramanian S."/>
        </authorList>
    </citation>
    <scope>NUCLEOTIDE SEQUENCE [LARGE SCALE GENOMIC DNA]</scope>
    <source>
        <strain evidence="12 13">DSM 15201</strain>
    </source>
</reference>
<dbReference type="GO" id="GO:0030295">
    <property type="term" value="F:protein kinase activator activity"/>
    <property type="evidence" value="ECO:0007669"/>
    <property type="project" value="TreeGrafter"/>
</dbReference>
<dbReference type="InterPro" id="IPR036890">
    <property type="entry name" value="HATPase_C_sf"/>
</dbReference>
<dbReference type="PRINTS" id="PR00344">
    <property type="entry name" value="BCTRLSENSOR"/>
</dbReference>
<dbReference type="PROSITE" id="PS50109">
    <property type="entry name" value="HIS_KIN"/>
    <property type="match status" value="1"/>
</dbReference>
<evidence type="ECO:0000313" key="13">
    <source>
        <dbReference type="Proteomes" id="UP000031599"/>
    </source>
</evidence>
<feature type="compositionally biased region" description="Pro residues" evidence="9">
    <location>
        <begin position="166"/>
        <end position="178"/>
    </location>
</feature>
<evidence type="ECO:0000259" key="11">
    <source>
        <dbReference type="PROSITE" id="PS50109"/>
    </source>
</evidence>
<evidence type="ECO:0000313" key="12">
    <source>
        <dbReference type="EMBL" id="KIG13890.1"/>
    </source>
</evidence>
<dbReference type="GO" id="GO:0007234">
    <property type="term" value="P:osmosensory signaling via phosphorelay pathway"/>
    <property type="evidence" value="ECO:0007669"/>
    <property type="project" value="TreeGrafter"/>
</dbReference>
<gene>
    <name evidence="12" type="ORF">DB30_07443</name>
</gene>
<evidence type="ECO:0000256" key="2">
    <source>
        <dbReference type="ARBA" id="ARBA00012438"/>
    </source>
</evidence>
<dbReference type="Pfam" id="PF00512">
    <property type="entry name" value="HisKA"/>
    <property type="match status" value="1"/>
</dbReference>
<protein>
    <recommendedName>
        <fullName evidence="2">histidine kinase</fullName>
        <ecNumber evidence="2">2.7.13.3</ecNumber>
    </recommendedName>
</protein>
<keyword evidence="5" id="KW-0547">Nucleotide-binding</keyword>
<feature type="domain" description="Histidine kinase" evidence="11">
    <location>
        <begin position="268"/>
        <end position="471"/>
    </location>
</feature>
<dbReference type="InterPro" id="IPR050351">
    <property type="entry name" value="BphY/WalK/GraS-like"/>
</dbReference>
<keyword evidence="3" id="KW-0597">Phosphoprotein</keyword>
<keyword evidence="4" id="KW-0808">Transferase</keyword>
<dbReference type="AlphaFoldDB" id="A0A0C2CW87"/>
<dbReference type="CDD" id="cd00082">
    <property type="entry name" value="HisKA"/>
    <property type="match status" value="1"/>
</dbReference>